<dbReference type="Pfam" id="PF24034">
    <property type="entry name" value="DUF7343"/>
    <property type="match status" value="1"/>
</dbReference>
<dbReference type="OrthoDB" id="27885at2157"/>
<organism evidence="3 4">
    <name type="scientific">Candidatus Halobonum tyrrellensis G22</name>
    <dbReference type="NCBI Taxonomy" id="1324957"/>
    <lineage>
        <taxon>Archaea</taxon>
        <taxon>Methanobacteriati</taxon>
        <taxon>Methanobacteriota</taxon>
        <taxon>Stenosarchaea group</taxon>
        <taxon>Halobacteria</taxon>
        <taxon>Halobacteriales</taxon>
        <taxon>Haloferacaceae</taxon>
        <taxon>Candidatus Halobonum</taxon>
    </lineage>
</organism>
<evidence type="ECO:0000256" key="1">
    <source>
        <dbReference type="SAM" id="MobiDB-lite"/>
    </source>
</evidence>
<feature type="compositionally biased region" description="Low complexity" evidence="1">
    <location>
        <begin position="53"/>
        <end position="63"/>
    </location>
</feature>
<name>V4HJP1_9EURY</name>
<dbReference type="eggNOG" id="arCOG00382">
    <property type="taxonomic scope" value="Archaea"/>
</dbReference>
<comment type="caution">
    <text evidence="3">The sequence shown here is derived from an EMBL/GenBank/DDBJ whole genome shotgun (WGS) entry which is preliminary data.</text>
</comment>
<proteinExistence type="predicted"/>
<feature type="region of interest" description="Disordered" evidence="1">
    <location>
        <begin position="28"/>
        <end position="98"/>
    </location>
</feature>
<dbReference type="RefSeq" id="WP_023394703.1">
    <property type="nucleotide sequence ID" value="NZ_ASGZ01000034.1"/>
</dbReference>
<protein>
    <recommendedName>
        <fullName evidence="2">DUF7343 domain-containing protein</fullName>
    </recommendedName>
</protein>
<accession>V4HJP1</accession>
<dbReference type="STRING" id="1324957.K933_10602"/>
<dbReference type="Proteomes" id="UP000017840">
    <property type="component" value="Unassembled WGS sequence"/>
</dbReference>
<dbReference type="EMBL" id="ASGZ01000034">
    <property type="protein sequence ID" value="ESP88134.1"/>
    <property type="molecule type" value="Genomic_DNA"/>
</dbReference>
<reference evidence="3 4" key="1">
    <citation type="journal article" date="2013" name="Genome Announc.">
        <title>Draft Genome Sequence of 'Candidatus Halobonum tyrrellensis' Strain G22, Isolated from the Hypersaline Waters of Lake Tyrrell, Australia.</title>
        <authorList>
            <person name="Ugalde J.A."/>
            <person name="Narasingarao P."/>
            <person name="Kuo S."/>
            <person name="Podell S."/>
            <person name="Allen E.E."/>
        </authorList>
    </citation>
    <scope>NUCLEOTIDE SEQUENCE [LARGE SCALE GENOMIC DNA]</scope>
    <source>
        <strain evidence="3 4">G22</strain>
    </source>
</reference>
<keyword evidence="4" id="KW-1185">Reference proteome</keyword>
<feature type="compositionally biased region" description="Low complexity" evidence="1">
    <location>
        <begin position="77"/>
        <end position="93"/>
    </location>
</feature>
<dbReference type="PATRIC" id="fig|1324957.4.peg.2156"/>
<evidence type="ECO:0000313" key="4">
    <source>
        <dbReference type="Proteomes" id="UP000017840"/>
    </source>
</evidence>
<feature type="domain" description="DUF7343" evidence="2">
    <location>
        <begin position="97"/>
        <end position="156"/>
    </location>
</feature>
<sequence length="169" mass="16673">MNTIAVAGLVVLVVASGLFAVTFRRGASAVESGTDPAGPTADTTGPSTRRADSAAPADGAATDAGRKGASEATATRSVGASVGAPAAGVGDSAAEPDDETVVVGLLEANGGRLPQTEVVGGTDWSKSKVSRVLSRMDERGEVTKIDVGRGNVITLPGEEPPGAASPFED</sequence>
<dbReference type="InterPro" id="IPR055767">
    <property type="entry name" value="DUF7343"/>
</dbReference>
<dbReference type="AlphaFoldDB" id="V4HJP1"/>
<evidence type="ECO:0000313" key="3">
    <source>
        <dbReference type="EMBL" id="ESP88134.1"/>
    </source>
</evidence>
<evidence type="ECO:0000259" key="2">
    <source>
        <dbReference type="Pfam" id="PF24034"/>
    </source>
</evidence>
<gene>
    <name evidence="3" type="ORF">K933_10602</name>
</gene>